<comment type="caution">
    <text evidence="1">The sequence shown here is derived from an EMBL/GenBank/DDBJ whole genome shotgun (WGS) entry which is preliminary data.</text>
</comment>
<gene>
    <name evidence="1" type="ORF">TWF788_007286</name>
</gene>
<evidence type="ECO:0000313" key="1">
    <source>
        <dbReference type="EMBL" id="KAF3191102.1"/>
    </source>
</evidence>
<proteinExistence type="predicted"/>
<dbReference type="AlphaFoldDB" id="A0A7C8Q317"/>
<evidence type="ECO:0000313" key="2">
    <source>
        <dbReference type="Proteomes" id="UP000479691"/>
    </source>
</evidence>
<reference evidence="1 2" key="1">
    <citation type="submission" date="2019-06" db="EMBL/GenBank/DDBJ databases">
        <authorList>
            <person name="Palmer J.M."/>
        </authorList>
    </citation>
    <scope>NUCLEOTIDE SEQUENCE [LARGE SCALE GENOMIC DNA]</scope>
    <source>
        <strain evidence="1 2">TWF788</strain>
    </source>
</reference>
<organism evidence="1 2">
    <name type="scientific">Orbilia oligospora</name>
    <name type="common">Nematode-trapping fungus</name>
    <name type="synonym">Arthrobotrys oligospora</name>
    <dbReference type="NCBI Taxonomy" id="2813651"/>
    <lineage>
        <taxon>Eukaryota</taxon>
        <taxon>Fungi</taxon>
        <taxon>Dikarya</taxon>
        <taxon>Ascomycota</taxon>
        <taxon>Pezizomycotina</taxon>
        <taxon>Orbiliomycetes</taxon>
        <taxon>Orbiliales</taxon>
        <taxon>Orbiliaceae</taxon>
        <taxon>Orbilia</taxon>
    </lineage>
</organism>
<dbReference type="EMBL" id="JAABOE010000004">
    <property type="protein sequence ID" value="KAF3191102.1"/>
    <property type="molecule type" value="Genomic_DNA"/>
</dbReference>
<name>A0A7C8Q317_ORBOL</name>
<accession>A0A7C8Q317</accession>
<protein>
    <submittedName>
        <fullName evidence="1">Uncharacterized protein</fullName>
    </submittedName>
</protein>
<dbReference type="Proteomes" id="UP000479691">
    <property type="component" value="Unassembled WGS sequence"/>
</dbReference>
<sequence length="103" mass="11524">MHSTYQILPTLTRILHIPHSLIPDVASDRLVWNLTTEIWGPPHVQTATAVLLYCSIEPTNAPAEISSRDAATGNLMGIEPEIAPFCQRNRYPMAMRKRQCPST</sequence>